<reference evidence="1 2" key="1">
    <citation type="journal article" date="2022" name="New Phytol.">
        <title>Ecological generalism drives hyperdiversity of secondary metabolite gene clusters in xylarialean endophytes.</title>
        <authorList>
            <person name="Franco M.E.E."/>
            <person name="Wisecaver J.H."/>
            <person name="Arnold A.E."/>
            <person name="Ju Y.M."/>
            <person name="Slot J.C."/>
            <person name="Ahrendt S."/>
            <person name="Moore L.P."/>
            <person name="Eastman K.E."/>
            <person name="Scott K."/>
            <person name="Konkel Z."/>
            <person name="Mondo S.J."/>
            <person name="Kuo A."/>
            <person name="Hayes R.D."/>
            <person name="Haridas S."/>
            <person name="Andreopoulos B."/>
            <person name="Riley R."/>
            <person name="LaButti K."/>
            <person name="Pangilinan J."/>
            <person name="Lipzen A."/>
            <person name="Amirebrahimi M."/>
            <person name="Yan J."/>
            <person name="Adam C."/>
            <person name="Keymanesh K."/>
            <person name="Ng V."/>
            <person name="Louie K."/>
            <person name="Northen T."/>
            <person name="Drula E."/>
            <person name="Henrissat B."/>
            <person name="Hsieh H.M."/>
            <person name="Youens-Clark K."/>
            <person name="Lutzoni F."/>
            <person name="Miadlikowska J."/>
            <person name="Eastwood D.C."/>
            <person name="Hamelin R.C."/>
            <person name="Grigoriev I.V."/>
            <person name="U'Ren J.M."/>
        </authorList>
    </citation>
    <scope>NUCLEOTIDE SEQUENCE [LARGE SCALE GENOMIC DNA]</scope>
    <source>
        <strain evidence="1 2">CBS 119005</strain>
    </source>
</reference>
<sequence length="422" mass="47466">MILKRSRQVIRQIMAKGETLQDRIGIYNNLDEPVPSWNRPGAIETATASMFCLSSICVLSRLYIRVFVVRAKGWDDLFILLYLIWGLVGAISLCIAPRYGLGQHFVQLKYSDMQSYLKVFYVTNASYNVSTTLIKLSLLFQYLRVFHGGAMRTTCIAMLVIVGLWGAVYSFMGWVPCFPVSGYWTMGDHSTCYAFGSTNANEFFATYVSHTAGNTILDMIVFAIPVPLYFQRDTVRRTKFGLAGLVIMGAVVNGLTIWRLVTIIEHRATTSPTFDPTWYSPISIMLGALEVNVASICASVPIFWPSLKAQIDEIFVTREVTITTRNRRSNIFPDEVGDGIELRQTESEDGGNRWKRCPSRAGSESSQSRLAEIAPVEKKTNHYMDDYVLDQVDPLRKKGAFTEIISEGLGRKKSKGNSRNRD</sequence>
<name>A0ACB9Z5X3_9PEZI</name>
<evidence type="ECO:0000313" key="2">
    <source>
        <dbReference type="Proteomes" id="UP001497700"/>
    </source>
</evidence>
<evidence type="ECO:0000313" key="1">
    <source>
        <dbReference type="EMBL" id="KAI4866474.1"/>
    </source>
</evidence>
<organism evidence="1 2">
    <name type="scientific">Hypoxylon rubiginosum</name>
    <dbReference type="NCBI Taxonomy" id="110542"/>
    <lineage>
        <taxon>Eukaryota</taxon>
        <taxon>Fungi</taxon>
        <taxon>Dikarya</taxon>
        <taxon>Ascomycota</taxon>
        <taxon>Pezizomycotina</taxon>
        <taxon>Sordariomycetes</taxon>
        <taxon>Xylariomycetidae</taxon>
        <taxon>Xylariales</taxon>
        <taxon>Hypoxylaceae</taxon>
        <taxon>Hypoxylon</taxon>
    </lineage>
</organism>
<proteinExistence type="predicted"/>
<dbReference type="EMBL" id="MU393458">
    <property type="protein sequence ID" value="KAI4866474.1"/>
    <property type="molecule type" value="Genomic_DNA"/>
</dbReference>
<protein>
    <submittedName>
        <fullName evidence="1">Uncharacterized protein</fullName>
    </submittedName>
</protein>
<dbReference type="Proteomes" id="UP001497700">
    <property type="component" value="Unassembled WGS sequence"/>
</dbReference>
<keyword evidence="2" id="KW-1185">Reference proteome</keyword>
<accession>A0ACB9Z5X3</accession>
<gene>
    <name evidence="1" type="ORF">F4820DRAFT_416686</name>
</gene>
<comment type="caution">
    <text evidence="1">The sequence shown here is derived from an EMBL/GenBank/DDBJ whole genome shotgun (WGS) entry which is preliminary data.</text>
</comment>